<proteinExistence type="predicted"/>
<keyword evidence="5" id="KW-1185">Reference proteome</keyword>
<sequence length="373" mass="40791">MHRISRSMQRPTSHAPYCRFRFRRRLGWPRPPNAKARTCIALSLTSLASFGKSSAPRPLSVSHSIEYSAFALMDDLPPPELPSNGGVAAAPPLEAPDAPMPGTKRQRRPSVRLGEIGDLPAAIPSEPHLRRSKHWNLSAHGDNAKPRVYHHPSAHRQPSKTRHLTTLAPRGDGASDALPPPPPPNLTDDGTLLSVDENLDPLSAGVKRVSRDPKPWRGARRVRSSWASKEEEGVEGADFKTVGGEDAADDGLPEPTGSPSERNDRRTAGVRVRVSESRDVGTDALADAPSDTDGGDWFDRDGHWRSGEDGGVRSWLEGLGLGRYAPVFEIHEVDDEVLPLLTLDDLKDMGINAVGSRRKMFCSIQRLRKNMDS</sequence>
<feature type="region of interest" description="Disordered" evidence="2">
    <location>
        <begin position="81"/>
        <end position="297"/>
    </location>
</feature>
<evidence type="ECO:0000313" key="5">
    <source>
        <dbReference type="Proteomes" id="UP000734854"/>
    </source>
</evidence>
<feature type="compositionally biased region" description="Basic residues" evidence="2">
    <location>
        <begin position="147"/>
        <end position="163"/>
    </location>
</feature>
<feature type="domain" description="SAM" evidence="3">
    <location>
        <begin position="312"/>
        <end position="370"/>
    </location>
</feature>
<dbReference type="InterPro" id="IPR001660">
    <property type="entry name" value="SAM"/>
</dbReference>
<dbReference type="SMART" id="SM00454">
    <property type="entry name" value="SAM"/>
    <property type="match status" value="1"/>
</dbReference>
<feature type="compositionally biased region" description="Basic and acidic residues" evidence="2">
    <location>
        <begin position="261"/>
        <end position="281"/>
    </location>
</feature>
<dbReference type="EMBL" id="JACMSC010000010">
    <property type="protein sequence ID" value="KAG6503781.1"/>
    <property type="molecule type" value="Genomic_DNA"/>
</dbReference>
<name>A0A8J5GAY6_ZINOF</name>
<dbReference type="Pfam" id="PF07647">
    <property type="entry name" value="SAM_2"/>
    <property type="match status" value="1"/>
</dbReference>
<reference evidence="4 5" key="1">
    <citation type="submission" date="2020-08" db="EMBL/GenBank/DDBJ databases">
        <title>Plant Genome Project.</title>
        <authorList>
            <person name="Zhang R.-G."/>
        </authorList>
    </citation>
    <scope>NUCLEOTIDE SEQUENCE [LARGE SCALE GENOMIC DNA]</scope>
    <source>
        <tissue evidence="4">Rhizome</tissue>
    </source>
</reference>
<comment type="caution">
    <text evidence="4">The sequence shown here is derived from an EMBL/GenBank/DDBJ whole genome shotgun (WGS) entry which is preliminary data.</text>
</comment>
<accession>A0A8J5GAY6</accession>
<keyword evidence="1" id="KW-0677">Repeat</keyword>
<evidence type="ECO:0000313" key="4">
    <source>
        <dbReference type="EMBL" id="KAG6503781.1"/>
    </source>
</evidence>
<evidence type="ECO:0000256" key="2">
    <source>
        <dbReference type="SAM" id="MobiDB-lite"/>
    </source>
</evidence>
<dbReference type="Proteomes" id="UP000734854">
    <property type="component" value="Unassembled WGS sequence"/>
</dbReference>
<dbReference type="OrthoDB" id="539213at2759"/>
<organism evidence="4 5">
    <name type="scientific">Zingiber officinale</name>
    <name type="common">Ginger</name>
    <name type="synonym">Amomum zingiber</name>
    <dbReference type="NCBI Taxonomy" id="94328"/>
    <lineage>
        <taxon>Eukaryota</taxon>
        <taxon>Viridiplantae</taxon>
        <taxon>Streptophyta</taxon>
        <taxon>Embryophyta</taxon>
        <taxon>Tracheophyta</taxon>
        <taxon>Spermatophyta</taxon>
        <taxon>Magnoliopsida</taxon>
        <taxon>Liliopsida</taxon>
        <taxon>Zingiberales</taxon>
        <taxon>Zingiberaceae</taxon>
        <taxon>Zingiber</taxon>
    </lineage>
</organism>
<dbReference type="CDD" id="cd09487">
    <property type="entry name" value="SAM_superfamily"/>
    <property type="match status" value="1"/>
</dbReference>
<evidence type="ECO:0000256" key="1">
    <source>
        <dbReference type="ARBA" id="ARBA00022737"/>
    </source>
</evidence>
<dbReference type="PROSITE" id="PS50105">
    <property type="entry name" value="SAM_DOMAIN"/>
    <property type="match status" value="1"/>
</dbReference>
<gene>
    <name evidence="4" type="ORF">ZIOFF_036105</name>
</gene>
<dbReference type="AlphaFoldDB" id="A0A8J5GAY6"/>
<evidence type="ECO:0000259" key="3">
    <source>
        <dbReference type="PROSITE" id="PS50105"/>
    </source>
</evidence>
<dbReference type="PANTHER" id="PTHR10627:SF69">
    <property type="entry name" value="PROTEIN BICAUDAL C"/>
    <property type="match status" value="1"/>
</dbReference>
<feature type="compositionally biased region" description="Low complexity" evidence="2">
    <location>
        <begin position="88"/>
        <end position="101"/>
    </location>
</feature>
<dbReference type="PANTHER" id="PTHR10627">
    <property type="entry name" value="SCP160"/>
    <property type="match status" value="1"/>
</dbReference>
<protein>
    <recommendedName>
        <fullName evidence="3">SAM domain-containing protein</fullName>
    </recommendedName>
</protein>